<reference evidence="2" key="2">
    <citation type="journal article" date="2017" name="Nat. Plants">
        <title>The Aegilops tauschii genome reveals multiple impacts of transposons.</title>
        <authorList>
            <person name="Zhao G."/>
            <person name="Zou C."/>
            <person name="Li K."/>
            <person name="Wang K."/>
            <person name="Li T."/>
            <person name="Gao L."/>
            <person name="Zhang X."/>
            <person name="Wang H."/>
            <person name="Yang Z."/>
            <person name="Liu X."/>
            <person name="Jiang W."/>
            <person name="Mao L."/>
            <person name="Kong X."/>
            <person name="Jiao Y."/>
            <person name="Jia J."/>
        </authorList>
    </citation>
    <scope>NUCLEOTIDE SEQUENCE [LARGE SCALE GENOMIC DNA]</scope>
    <source>
        <strain evidence="2">cv. AL8/78</strain>
    </source>
</reference>
<accession>A0A453NWV0</accession>
<name>A0A453NWV0_AEGTS</name>
<protein>
    <submittedName>
        <fullName evidence="1">Uncharacterized protein</fullName>
    </submittedName>
</protein>
<organism evidence="1 2">
    <name type="scientific">Aegilops tauschii subsp. strangulata</name>
    <name type="common">Goatgrass</name>
    <dbReference type="NCBI Taxonomy" id="200361"/>
    <lineage>
        <taxon>Eukaryota</taxon>
        <taxon>Viridiplantae</taxon>
        <taxon>Streptophyta</taxon>
        <taxon>Embryophyta</taxon>
        <taxon>Tracheophyta</taxon>
        <taxon>Spermatophyta</taxon>
        <taxon>Magnoliopsida</taxon>
        <taxon>Liliopsida</taxon>
        <taxon>Poales</taxon>
        <taxon>Poaceae</taxon>
        <taxon>BOP clade</taxon>
        <taxon>Pooideae</taxon>
        <taxon>Triticodae</taxon>
        <taxon>Triticeae</taxon>
        <taxon>Triticinae</taxon>
        <taxon>Aegilops</taxon>
    </lineage>
</organism>
<evidence type="ECO:0000313" key="2">
    <source>
        <dbReference type="Proteomes" id="UP000015105"/>
    </source>
</evidence>
<reference evidence="1" key="3">
    <citation type="journal article" date="2017" name="Nature">
        <title>Genome sequence of the progenitor of the wheat D genome Aegilops tauschii.</title>
        <authorList>
            <person name="Luo M.C."/>
            <person name="Gu Y.Q."/>
            <person name="Puiu D."/>
            <person name="Wang H."/>
            <person name="Twardziok S.O."/>
            <person name="Deal K.R."/>
            <person name="Huo N."/>
            <person name="Zhu T."/>
            <person name="Wang L."/>
            <person name="Wang Y."/>
            <person name="McGuire P.E."/>
            <person name="Liu S."/>
            <person name="Long H."/>
            <person name="Ramasamy R.K."/>
            <person name="Rodriguez J.C."/>
            <person name="Van S.L."/>
            <person name="Yuan L."/>
            <person name="Wang Z."/>
            <person name="Xia Z."/>
            <person name="Xiao L."/>
            <person name="Anderson O.D."/>
            <person name="Ouyang S."/>
            <person name="Liang Y."/>
            <person name="Zimin A.V."/>
            <person name="Pertea G."/>
            <person name="Qi P."/>
            <person name="Bennetzen J.L."/>
            <person name="Dai X."/>
            <person name="Dawson M.W."/>
            <person name="Muller H.G."/>
            <person name="Kugler K."/>
            <person name="Rivarola-Duarte L."/>
            <person name="Spannagl M."/>
            <person name="Mayer K.F.X."/>
            <person name="Lu F.H."/>
            <person name="Bevan M.W."/>
            <person name="Leroy P."/>
            <person name="Li P."/>
            <person name="You F.M."/>
            <person name="Sun Q."/>
            <person name="Liu Z."/>
            <person name="Lyons E."/>
            <person name="Wicker T."/>
            <person name="Salzberg S.L."/>
            <person name="Devos K.M."/>
            <person name="Dvorak J."/>
        </authorList>
    </citation>
    <scope>NUCLEOTIDE SEQUENCE [LARGE SCALE GENOMIC DNA]</scope>
    <source>
        <strain evidence="1">cv. AL8/78</strain>
    </source>
</reference>
<dbReference type="EnsemblPlants" id="AET6Gv20510200.3">
    <property type="protein sequence ID" value="AET6Gv20510200.3"/>
    <property type="gene ID" value="AET6Gv20510200"/>
</dbReference>
<proteinExistence type="predicted"/>
<reference evidence="1" key="4">
    <citation type="submission" date="2019-03" db="UniProtKB">
        <authorList>
            <consortium name="EnsemblPlants"/>
        </authorList>
    </citation>
    <scope>IDENTIFICATION</scope>
</reference>
<dbReference type="Proteomes" id="UP000015105">
    <property type="component" value="Chromosome 6D"/>
</dbReference>
<reference evidence="1" key="5">
    <citation type="journal article" date="2021" name="G3 (Bethesda)">
        <title>Aegilops tauschii genome assembly Aet v5.0 features greater sequence contiguity and improved annotation.</title>
        <authorList>
            <person name="Wang L."/>
            <person name="Zhu T."/>
            <person name="Rodriguez J.C."/>
            <person name="Deal K.R."/>
            <person name="Dubcovsky J."/>
            <person name="McGuire P.E."/>
            <person name="Lux T."/>
            <person name="Spannagl M."/>
            <person name="Mayer K.F.X."/>
            <person name="Baldrich P."/>
            <person name="Meyers B.C."/>
            <person name="Huo N."/>
            <person name="Gu Y.Q."/>
            <person name="Zhou H."/>
            <person name="Devos K.M."/>
            <person name="Bennetzen J.L."/>
            <person name="Unver T."/>
            <person name="Budak H."/>
            <person name="Gulick P.J."/>
            <person name="Galiba G."/>
            <person name="Kalapos B."/>
            <person name="Nelson D.R."/>
            <person name="Li P."/>
            <person name="You F.M."/>
            <person name="Luo M.C."/>
            <person name="Dvorak J."/>
        </authorList>
    </citation>
    <scope>NUCLEOTIDE SEQUENCE [LARGE SCALE GENOMIC DNA]</scope>
    <source>
        <strain evidence="1">cv. AL8/78</strain>
    </source>
</reference>
<dbReference type="Gramene" id="AET6Gv20510200.3">
    <property type="protein sequence ID" value="AET6Gv20510200.3"/>
    <property type="gene ID" value="AET6Gv20510200"/>
</dbReference>
<keyword evidence="2" id="KW-1185">Reference proteome</keyword>
<evidence type="ECO:0000313" key="1">
    <source>
        <dbReference type="EnsemblPlants" id="AET6Gv20510200.3"/>
    </source>
</evidence>
<sequence>GDDFPRDQNPRFAIESPFYVAARGFSAESLVPRNQDVELAELTPTTAALKNPCAKIVYDEYNHERRMRCVSRTLSGLLSLVSALTWAAFPSPTLGTSVAGSAHVMAHTTTSQVESGRAQHHTTWRSRPTVSWKITKCLLAKSTGRKINPYGAVLPFCVGLTIRLLVARIVL</sequence>
<dbReference type="AlphaFoldDB" id="A0A453NWV0"/>
<reference evidence="2" key="1">
    <citation type="journal article" date="2014" name="Science">
        <title>Ancient hybridizations among the ancestral genomes of bread wheat.</title>
        <authorList>
            <consortium name="International Wheat Genome Sequencing Consortium,"/>
            <person name="Marcussen T."/>
            <person name="Sandve S.R."/>
            <person name="Heier L."/>
            <person name="Spannagl M."/>
            <person name="Pfeifer M."/>
            <person name="Jakobsen K.S."/>
            <person name="Wulff B.B."/>
            <person name="Steuernagel B."/>
            <person name="Mayer K.F."/>
            <person name="Olsen O.A."/>
        </authorList>
    </citation>
    <scope>NUCLEOTIDE SEQUENCE [LARGE SCALE GENOMIC DNA]</scope>
    <source>
        <strain evidence="2">cv. AL8/78</strain>
    </source>
</reference>